<evidence type="ECO:0000313" key="8">
    <source>
        <dbReference type="EMBL" id="KAF6048932.1"/>
    </source>
</evidence>
<dbReference type="PANTHER" id="PTHR16133">
    <property type="entry name" value="SOLUTE CARRIER FAMILY 39 ZINC TRANSPORTER , MEMBER 9-RELATED"/>
    <property type="match status" value="1"/>
</dbReference>
<protein>
    <submittedName>
        <fullName evidence="8">ZIP Zinc transporter family protein</fullName>
    </submittedName>
</protein>
<evidence type="ECO:0000256" key="1">
    <source>
        <dbReference type="ARBA" id="ARBA00004127"/>
    </source>
</evidence>
<keyword evidence="3 7" id="KW-0812">Transmembrane</keyword>
<proteinExistence type="predicted"/>
<dbReference type="GO" id="GO:0046873">
    <property type="term" value="F:metal ion transmembrane transporter activity"/>
    <property type="evidence" value="ECO:0007669"/>
    <property type="project" value="InterPro"/>
</dbReference>
<name>A0A8X7TA22_CANPA</name>
<dbReference type="GO" id="GO:0000139">
    <property type="term" value="C:Golgi membrane"/>
    <property type="evidence" value="ECO:0007669"/>
    <property type="project" value="UniProtKB-SubCell"/>
</dbReference>
<dbReference type="GO" id="GO:0006829">
    <property type="term" value="P:zinc ion transport"/>
    <property type="evidence" value="ECO:0007669"/>
    <property type="project" value="InterPro"/>
</dbReference>
<dbReference type="AlphaFoldDB" id="A0A8X7TA22"/>
<comment type="caution">
    <text evidence="8">The sequence shown here is derived from an EMBL/GenBank/DDBJ whole genome shotgun (WGS) entry which is preliminary data.</text>
</comment>
<dbReference type="InterPro" id="IPR045891">
    <property type="entry name" value="ZIP9"/>
</dbReference>
<keyword evidence="4 7" id="KW-1133">Transmembrane helix</keyword>
<evidence type="ECO:0000256" key="5">
    <source>
        <dbReference type="ARBA" id="ARBA00023034"/>
    </source>
</evidence>
<feature type="transmembrane region" description="Helical" evidence="7">
    <location>
        <begin position="157"/>
        <end position="178"/>
    </location>
</feature>
<evidence type="ECO:0000256" key="6">
    <source>
        <dbReference type="ARBA" id="ARBA00023136"/>
    </source>
</evidence>
<keyword evidence="5" id="KW-0333">Golgi apparatus</keyword>
<dbReference type="Pfam" id="PF02535">
    <property type="entry name" value="Zip"/>
    <property type="match status" value="2"/>
</dbReference>
<dbReference type="InterPro" id="IPR003689">
    <property type="entry name" value="ZIP"/>
</dbReference>
<dbReference type="OrthoDB" id="19859at2759"/>
<feature type="transmembrane region" description="Helical" evidence="7">
    <location>
        <begin position="38"/>
        <end position="58"/>
    </location>
</feature>
<dbReference type="PANTHER" id="PTHR16133:SF0">
    <property type="entry name" value="ZINC_IRON REGULATED TRANSPORTER-RELATED PROTEIN 102B, ISOFORM E"/>
    <property type="match status" value="1"/>
</dbReference>
<dbReference type="EMBL" id="JABWAB010000006">
    <property type="protein sequence ID" value="KAF6048932.1"/>
    <property type="molecule type" value="Genomic_DNA"/>
</dbReference>
<feature type="transmembrane region" description="Helical" evidence="7">
    <location>
        <begin position="70"/>
        <end position="91"/>
    </location>
</feature>
<reference evidence="8" key="1">
    <citation type="submission" date="2020-03" db="EMBL/GenBank/DDBJ databases">
        <title>FDA dAtabase for Regulatory Grade micrObial Sequences (FDA-ARGOS): Supporting development and validation of Infectious Disease Dx tests.</title>
        <authorList>
            <person name="Campos J."/>
            <person name="Goldberg B."/>
            <person name="Tallon L."/>
            <person name="Sadzewicz L."/>
            <person name="Vavikolanu K."/>
            <person name="Mehta A."/>
            <person name="Aluvathingal J."/>
            <person name="Nadendla S."/>
            <person name="Nandy P."/>
            <person name="Geyer C."/>
            <person name="Yan Y."/>
            <person name="Sichtig H."/>
        </authorList>
    </citation>
    <scope>NUCLEOTIDE SEQUENCE [LARGE SCALE GENOMIC DNA]</scope>
    <source>
        <strain evidence="8">FDAARGOS_652</strain>
    </source>
</reference>
<feature type="transmembrane region" description="Helical" evidence="7">
    <location>
        <begin position="276"/>
        <end position="292"/>
    </location>
</feature>
<evidence type="ECO:0000256" key="4">
    <source>
        <dbReference type="ARBA" id="ARBA00022989"/>
    </source>
</evidence>
<organism evidence="8 9">
    <name type="scientific">Candida parapsilosis</name>
    <name type="common">Yeast</name>
    <dbReference type="NCBI Taxonomy" id="5480"/>
    <lineage>
        <taxon>Eukaryota</taxon>
        <taxon>Fungi</taxon>
        <taxon>Dikarya</taxon>
        <taxon>Ascomycota</taxon>
        <taxon>Saccharomycotina</taxon>
        <taxon>Pichiomycetes</taxon>
        <taxon>Debaryomycetaceae</taxon>
        <taxon>Candida/Lodderomyces clade</taxon>
        <taxon>Candida</taxon>
    </lineage>
</organism>
<accession>A0A8X7TA22</accession>
<feature type="transmembrane region" description="Helical" evidence="7">
    <location>
        <begin position="190"/>
        <end position="213"/>
    </location>
</feature>
<gene>
    <name evidence="8" type="ORF">FOB60_004315</name>
</gene>
<feature type="transmembrane region" description="Helical" evidence="7">
    <location>
        <begin position="6"/>
        <end position="26"/>
    </location>
</feature>
<evidence type="ECO:0000256" key="7">
    <source>
        <dbReference type="SAM" id="Phobius"/>
    </source>
</evidence>
<keyword evidence="6 7" id="KW-0472">Membrane</keyword>
<evidence type="ECO:0000256" key="2">
    <source>
        <dbReference type="ARBA" id="ARBA00004394"/>
    </source>
</evidence>
<comment type="subcellular location">
    <subcellularLocation>
        <location evidence="1">Endomembrane system</location>
        <topology evidence="1">Multi-pass membrane protein</topology>
    </subcellularLocation>
    <subcellularLocation>
        <location evidence="2">Golgi apparatus membrane</location>
    </subcellularLocation>
</comment>
<feature type="transmembrane region" description="Helical" evidence="7">
    <location>
        <begin position="220"/>
        <end position="240"/>
    </location>
</feature>
<dbReference type="Proteomes" id="UP000590412">
    <property type="component" value="Unassembled WGS sequence"/>
</dbReference>
<evidence type="ECO:0000313" key="9">
    <source>
        <dbReference type="Proteomes" id="UP000590412"/>
    </source>
</evidence>
<evidence type="ECO:0000256" key="3">
    <source>
        <dbReference type="ARBA" id="ARBA00022692"/>
    </source>
</evidence>
<sequence>MFVTKSVELLAVTLVMTATTFVSSIAPIKLFTLSSTSLTYLTVFSIGMLVGTALLIVLPEGIELLNEVKYNLTSFTVGLPILVGFVLMFTIDKVISRKDEVSYTTPETTSSFHQAKVASTLNSVLQSSITLGLLVHAGVDGISLGSSFADEDSTLQFVMVIALIVHKIPTAFSLGTILSKEGLEDKLVLVHLVLFAVMTPVMTWITFTILGLFNTSIQLLTGELLLFSSGTFLYVVFHVINEFEDSLFEENSSSAGGSSGSESNTFVDEQTKKKNVFVGIVGLVIPLLLSLVKE</sequence>